<reference evidence="6" key="1">
    <citation type="journal article" date="2014" name="BMC Genomics">
        <title>Genome sequencing of two Neorhizobium galegae strains reveals a noeT gene responsible for the unusual acetylation of the nodulation factors.</title>
        <authorList>
            <person name="Osterman J."/>
            <person name="Marsh J."/>
            <person name="Laine P.K."/>
            <person name="Zeng Z."/>
            <person name="Alatalo E."/>
            <person name="Sullivan J.T."/>
            <person name="Young J.P."/>
            <person name="Thomas-Oates J."/>
            <person name="Paulin L."/>
            <person name="Lindstrom K."/>
        </authorList>
    </citation>
    <scope>NUCLEOTIDE SEQUENCE [LARGE SCALE GENOMIC DNA]</scope>
    <source>
        <strain evidence="6">HAMBI 1141</strain>
    </source>
</reference>
<organism evidence="5 6">
    <name type="scientific">Neorhizobium galegae bv. officinalis bv. officinalis str. HAMBI 1141</name>
    <dbReference type="NCBI Taxonomy" id="1028801"/>
    <lineage>
        <taxon>Bacteria</taxon>
        <taxon>Pseudomonadati</taxon>
        <taxon>Pseudomonadota</taxon>
        <taxon>Alphaproteobacteria</taxon>
        <taxon>Hyphomicrobiales</taxon>
        <taxon>Rhizobiaceae</taxon>
        <taxon>Rhizobium/Agrobacterium group</taxon>
        <taxon>Neorhizobium</taxon>
    </lineage>
</organism>
<evidence type="ECO:0000313" key="5">
    <source>
        <dbReference type="EMBL" id="CDN56768.1"/>
    </source>
</evidence>
<dbReference type="Gene3D" id="1.25.40.10">
    <property type="entry name" value="Tetratricopeptide repeat domain"/>
    <property type="match status" value="1"/>
</dbReference>
<dbReference type="RefSeq" id="WP_038548433.1">
    <property type="nucleotide sequence ID" value="NZ_HG938355.1"/>
</dbReference>
<evidence type="ECO:0000256" key="1">
    <source>
        <dbReference type="ARBA" id="ARBA00005857"/>
    </source>
</evidence>
<evidence type="ECO:0000256" key="2">
    <source>
        <dbReference type="ARBA" id="ARBA00019992"/>
    </source>
</evidence>
<keyword evidence="3" id="KW-0677">Repeat</keyword>
<dbReference type="eggNOG" id="COG0457">
    <property type="taxonomic scope" value="Bacteria"/>
</dbReference>
<dbReference type="InterPro" id="IPR033891">
    <property type="entry name" value="TTC38"/>
</dbReference>
<dbReference type="InterPro" id="IPR011990">
    <property type="entry name" value="TPR-like_helical_dom_sf"/>
</dbReference>
<comment type="similarity">
    <text evidence="1">Belongs to the TTC38 family.</text>
</comment>
<dbReference type="PANTHER" id="PTHR16263">
    <property type="entry name" value="TETRATRICOPEPTIDE REPEAT PROTEIN 38"/>
    <property type="match status" value="1"/>
</dbReference>
<dbReference type="HOGENOM" id="CLU_029972_1_2_5"/>
<dbReference type="SUPFAM" id="SSF48452">
    <property type="entry name" value="TPR-like"/>
    <property type="match status" value="1"/>
</dbReference>
<keyword evidence="4" id="KW-0802">TPR repeat</keyword>
<dbReference type="EMBL" id="HG938355">
    <property type="protein sequence ID" value="CDN56768.1"/>
    <property type="molecule type" value="Genomic_DNA"/>
</dbReference>
<dbReference type="PATRIC" id="fig|1028801.3.peg.4524"/>
<dbReference type="KEGG" id="ngl:RG1141_CH44560"/>
<dbReference type="Proteomes" id="UP000028186">
    <property type="component" value="Chromosome I"/>
</dbReference>
<name>A0A068TEA9_NEOGA</name>
<gene>
    <name evidence="5" type="ORF">RG1141_CH44560</name>
</gene>
<evidence type="ECO:0000313" key="6">
    <source>
        <dbReference type="Proteomes" id="UP000028186"/>
    </source>
</evidence>
<evidence type="ECO:0000256" key="3">
    <source>
        <dbReference type="ARBA" id="ARBA00022737"/>
    </source>
</evidence>
<protein>
    <recommendedName>
        <fullName evidence="2">Tetratricopeptide repeat protein 38</fullName>
    </recommendedName>
</protein>
<dbReference type="AlphaFoldDB" id="A0A068TEA9"/>
<evidence type="ECO:0000256" key="4">
    <source>
        <dbReference type="ARBA" id="ARBA00022803"/>
    </source>
</evidence>
<accession>A0A068TEA9</accession>
<dbReference type="PANTHER" id="PTHR16263:SF4">
    <property type="entry name" value="TETRATRICOPEPTIDE REPEAT PROTEIN 38"/>
    <property type="match status" value="1"/>
</dbReference>
<proteinExistence type="inferred from homology"/>
<dbReference type="CDD" id="cd05804">
    <property type="entry name" value="StaR_like"/>
    <property type="match status" value="1"/>
</dbReference>
<sequence length="442" mass="48175">MKRDAYGLMTSTDSNEAQRAFENAVFGLAAHRPSTGVAIQSTLAADPHHVAGHALKGFANLILARSELDQPAAKALVDAQAALVVRGGGTGDERILVKALEAAVEGSFSRATDILDDGFEDRSVTFLPFKISQALRFMLGDARGMLRASTRAVARLEAGTTARGFILGCHAFSLEEHGRYAEALAAGQLAVALQPDDSWGLHAVSHVFEMRGDTEEGIDWLEANRKAWSRCNNFSFHMAWHLGLLHLERGDHDRVLQIYDDDVRPQQTDDFRDMANAVSLLWRMEQSGAHVGDRWTDLAEMAHRRKTDTTLIFAALHNLAAMVAVGDRDGTVELVSHIEAKALGMDDQGRVAAEIGVPMARVLTGLDAPADRHMLERMVANLPKIGGSNAQRDFFVLALARAMATDGNNVGVSRIGQIRQRLKADDRLFKSIEHSVGMRLSA</sequence>